<dbReference type="AlphaFoldDB" id="A0AA85JRH6"/>
<dbReference type="GO" id="GO:0061630">
    <property type="term" value="F:ubiquitin protein ligase activity"/>
    <property type="evidence" value="ECO:0007669"/>
    <property type="project" value="UniProtKB-EC"/>
</dbReference>
<evidence type="ECO:0000256" key="6">
    <source>
        <dbReference type="ARBA" id="ARBA00022723"/>
    </source>
</evidence>
<dbReference type="Pfam" id="PF02225">
    <property type="entry name" value="PA"/>
    <property type="match status" value="1"/>
</dbReference>
<evidence type="ECO:0000256" key="4">
    <source>
        <dbReference type="ARBA" id="ARBA00022679"/>
    </source>
</evidence>
<feature type="region of interest" description="Disordered" evidence="15">
    <location>
        <begin position="298"/>
        <end position="349"/>
    </location>
</feature>
<dbReference type="PROSITE" id="PS50089">
    <property type="entry name" value="ZF_RING_2"/>
    <property type="match status" value="1"/>
</dbReference>
<dbReference type="Gene3D" id="3.50.30.30">
    <property type="match status" value="1"/>
</dbReference>
<feature type="signal peptide" evidence="17">
    <location>
        <begin position="1"/>
        <end position="20"/>
    </location>
</feature>
<evidence type="ECO:0000256" key="17">
    <source>
        <dbReference type="SAM" id="SignalP"/>
    </source>
</evidence>
<keyword evidence="9" id="KW-0862">Zinc</keyword>
<dbReference type="WBParaSite" id="TREG1_52380.5">
    <property type="protein sequence ID" value="TREG1_52380.5"/>
    <property type="gene ID" value="TREG1_52380"/>
</dbReference>
<dbReference type="SUPFAM" id="SSF57850">
    <property type="entry name" value="RING/U-box"/>
    <property type="match status" value="1"/>
</dbReference>
<evidence type="ECO:0000256" key="5">
    <source>
        <dbReference type="ARBA" id="ARBA00022692"/>
    </source>
</evidence>
<evidence type="ECO:0000256" key="11">
    <source>
        <dbReference type="ARBA" id="ARBA00023136"/>
    </source>
</evidence>
<dbReference type="InterPro" id="IPR003137">
    <property type="entry name" value="PA_domain"/>
</dbReference>
<keyword evidence="19" id="KW-1185">Reference proteome</keyword>
<reference evidence="19" key="1">
    <citation type="submission" date="2022-06" db="EMBL/GenBank/DDBJ databases">
        <authorList>
            <person name="Berger JAMES D."/>
            <person name="Berger JAMES D."/>
        </authorList>
    </citation>
    <scope>NUCLEOTIDE SEQUENCE [LARGE SCALE GENOMIC DNA]</scope>
</reference>
<evidence type="ECO:0000256" key="3">
    <source>
        <dbReference type="ARBA" id="ARBA00012483"/>
    </source>
</evidence>
<reference evidence="20 21" key="2">
    <citation type="submission" date="2023-11" db="UniProtKB">
        <authorList>
            <consortium name="WormBaseParasite"/>
        </authorList>
    </citation>
    <scope>IDENTIFICATION</scope>
</reference>
<organism evidence="19 21">
    <name type="scientific">Trichobilharzia regenti</name>
    <name type="common">Nasal bird schistosome</name>
    <dbReference type="NCBI Taxonomy" id="157069"/>
    <lineage>
        <taxon>Eukaryota</taxon>
        <taxon>Metazoa</taxon>
        <taxon>Spiralia</taxon>
        <taxon>Lophotrochozoa</taxon>
        <taxon>Platyhelminthes</taxon>
        <taxon>Trematoda</taxon>
        <taxon>Digenea</taxon>
        <taxon>Strigeidida</taxon>
        <taxon>Schistosomatoidea</taxon>
        <taxon>Schistosomatidae</taxon>
        <taxon>Trichobilharzia</taxon>
    </lineage>
</organism>
<dbReference type="GO" id="GO:0008270">
    <property type="term" value="F:zinc ion binding"/>
    <property type="evidence" value="ECO:0007669"/>
    <property type="project" value="UniProtKB-KW"/>
</dbReference>
<dbReference type="PANTHER" id="PTHR47168:SF1">
    <property type="entry name" value="OS02G0798600 PROTEIN"/>
    <property type="match status" value="1"/>
</dbReference>
<protein>
    <recommendedName>
        <fullName evidence="3">RING-type E3 ubiquitin transferase</fullName>
        <ecNumber evidence="3">2.3.2.27</ecNumber>
    </recommendedName>
</protein>
<dbReference type="InterPro" id="IPR001841">
    <property type="entry name" value="Znf_RING"/>
</dbReference>
<comment type="subcellular location">
    <subcellularLocation>
        <location evidence="13">Endomembrane system</location>
        <topology evidence="13">Single-pass type I membrane protein</topology>
    </subcellularLocation>
</comment>
<keyword evidence="8 14" id="KW-0863">Zinc-finger</keyword>
<evidence type="ECO:0000256" key="15">
    <source>
        <dbReference type="SAM" id="MobiDB-lite"/>
    </source>
</evidence>
<dbReference type="InterPro" id="IPR044744">
    <property type="entry name" value="ZNRF4/RNF13/RNF167_PA"/>
</dbReference>
<comment type="pathway">
    <text evidence="2">Protein modification; protein ubiquitination.</text>
</comment>
<feature type="compositionally biased region" description="Low complexity" evidence="15">
    <location>
        <begin position="379"/>
        <end position="388"/>
    </location>
</feature>
<evidence type="ECO:0000256" key="14">
    <source>
        <dbReference type="PROSITE-ProRule" id="PRU00175"/>
    </source>
</evidence>
<evidence type="ECO:0000313" key="19">
    <source>
        <dbReference type="Proteomes" id="UP000050795"/>
    </source>
</evidence>
<dbReference type="EC" id="2.3.2.27" evidence="3"/>
<evidence type="ECO:0000256" key="13">
    <source>
        <dbReference type="ARBA" id="ARBA00046288"/>
    </source>
</evidence>
<name>A0AA85JRH6_TRIRE</name>
<evidence type="ECO:0000256" key="10">
    <source>
        <dbReference type="ARBA" id="ARBA00022989"/>
    </source>
</evidence>
<feature type="region of interest" description="Disordered" evidence="15">
    <location>
        <begin position="373"/>
        <end position="394"/>
    </location>
</feature>
<dbReference type="WBParaSite" id="TREG1_52380.1">
    <property type="protein sequence ID" value="TREG1_52380.1"/>
    <property type="gene ID" value="TREG1_52380"/>
</dbReference>
<keyword evidence="6" id="KW-0479">Metal-binding</keyword>
<dbReference type="Proteomes" id="UP000050795">
    <property type="component" value="Unassembled WGS sequence"/>
</dbReference>
<evidence type="ECO:0000256" key="8">
    <source>
        <dbReference type="ARBA" id="ARBA00022771"/>
    </source>
</evidence>
<dbReference type="InterPro" id="IPR046450">
    <property type="entry name" value="PA_dom_sf"/>
</dbReference>
<evidence type="ECO:0000256" key="2">
    <source>
        <dbReference type="ARBA" id="ARBA00004906"/>
    </source>
</evidence>
<evidence type="ECO:0000313" key="20">
    <source>
        <dbReference type="WBParaSite" id="TREG1_52380.1"/>
    </source>
</evidence>
<dbReference type="Gene3D" id="3.30.40.10">
    <property type="entry name" value="Zinc/RING finger domain, C3HC4 (zinc finger)"/>
    <property type="match status" value="1"/>
</dbReference>
<keyword evidence="11 16" id="KW-0472">Membrane</keyword>
<keyword evidence="12" id="KW-0325">Glycoprotein</keyword>
<evidence type="ECO:0000256" key="9">
    <source>
        <dbReference type="ARBA" id="ARBA00022833"/>
    </source>
</evidence>
<keyword evidence="7 17" id="KW-0732">Signal</keyword>
<dbReference type="InterPro" id="IPR013083">
    <property type="entry name" value="Znf_RING/FYVE/PHD"/>
</dbReference>
<evidence type="ECO:0000256" key="12">
    <source>
        <dbReference type="ARBA" id="ARBA00023180"/>
    </source>
</evidence>
<evidence type="ECO:0000313" key="21">
    <source>
        <dbReference type="WBParaSite" id="TREG1_52380.5"/>
    </source>
</evidence>
<dbReference type="GO" id="GO:0005737">
    <property type="term" value="C:cytoplasm"/>
    <property type="evidence" value="ECO:0007669"/>
    <property type="project" value="UniProtKB-ARBA"/>
</dbReference>
<dbReference type="SUPFAM" id="SSF52025">
    <property type="entry name" value="PA domain"/>
    <property type="match status" value="1"/>
</dbReference>
<evidence type="ECO:0000259" key="18">
    <source>
        <dbReference type="PROSITE" id="PS50089"/>
    </source>
</evidence>
<dbReference type="CDD" id="cd02123">
    <property type="entry name" value="PA_C_RZF_like"/>
    <property type="match status" value="1"/>
</dbReference>
<evidence type="ECO:0000256" key="1">
    <source>
        <dbReference type="ARBA" id="ARBA00000900"/>
    </source>
</evidence>
<sequence>MSALRHLIFLHFVLNTNLFAVIVVKDLTADKFVRKFEDAEALFGAPVVQESLLLGRMHAANPLDGCVNEIPLPPNASTSSLPYISLIKRGNCSFIEKVSAAERGGYIAAIVYNDVDDGYFPMGFNSSSREVNISAVMIGLPDGEMIRNNYCTSDYFAEILPTRHRNITLYLIPFITCVLIFVVGLGTAYIVRCWNRYRRRHRFCLPVSELNKIPESVFEKNSCEYETCVICLEDYKDGEKLRILPCKHAYHSKCVDPWLVKRRSCCPICKKRVRNQPRIDISRFTRLRRNSATTLEAPLLNDSSSFEEDSDLESSGSADQDDITFSTGDSPETRSLAPNERTPLISTSAYRPSDSTLQRMKDAALVFEGLEGTLGGGSSYPSSGSTSSNHMERLNTRLHPKNYNLNTL</sequence>
<proteinExistence type="predicted"/>
<dbReference type="SMART" id="SM00184">
    <property type="entry name" value="RING"/>
    <property type="match status" value="1"/>
</dbReference>
<keyword evidence="5 16" id="KW-0812">Transmembrane</keyword>
<keyword evidence="10 16" id="KW-1133">Transmembrane helix</keyword>
<feature type="domain" description="RING-type" evidence="18">
    <location>
        <begin position="228"/>
        <end position="270"/>
    </location>
</feature>
<feature type="chain" id="PRO_5044704906" description="RING-type E3 ubiquitin transferase" evidence="17">
    <location>
        <begin position="21"/>
        <end position="408"/>
    </location>
</feature>
<feature type="transmembrane region" description="Helical" evidence="16">
    <location>
        <begin position="169"/>
        <end position="191"/>
    </location>
</feature>
<evidence type="ECO:0000256" key="7">
    <source>
        <dbReference type="ARBA" id="ARBA00022729"/>
    </source>
</evidence>
<accession>A0AA85JRH6</accession>
<evidence type="ECO:0000256" key="16">
    <source>
        <dbReference type="SAM" id="Phobius"/>
    </source>
</evidence>
<dbReference type="GO" id="GO:0012505">
    <property type="term" value="C:endomembrane system"/>
    <property type="evidence" value="ECO:0007669"/>
    <property type="project" value="UniProtKB-SubCell"/>
</dbReference>
<dbReference type="Pfam" id="PF13639">
    <property type="entry name" value="zf-RING_2"/>
    <property type="match status" value="1"/>
</dbReference>
<dbReference type="PANTHER" id="PTHR47168">
    <property type="entry name" value="RING ZINC FINGER DOMAIN SUPERFAMILY PROTEIN-RELATED"/>
    <property type="match status" value="1"/>
</dbReference>
<keyword evidence="4" id="KW-0808">Transferase</keyword>
<dbReference type="InterPro" id="IPR051653">
    <property type="entry name" value="E3_ligase_sorting_rcpt"/>
</dbReference>
<comment type="catalytic activity">
    <reaction evidence="1">
        <text>S-ubiquitinyl-[E2 ubiquitin-conjugating enzyme]-L-cysteine + [acceptor protein]-L-lysine = [E2 ubiquitin-conjugating enzyme]-L-cysteine + N(6)-ubiquitinyl-[acceptor protein]-L-lysine.</text>
        <dbReference type="EC" id="2.3.2.27"/>
    </reaction>
</comment>